<dbReference type="Proteomes" id="UP000247832">
    <property type="component" value="Unassembled WGS sequence"/>
</dbReference>
<feature type="transmembrane region" description="Helical" evidence="1">
    <location>
        <begin position="115"/>
        <end position="135"/>
    </location>
</feature>
<sequence>MNSESTPFPAADPPATPTAVSRTPWSWWLVGIVVLGALLTATGGLLALHPAGESLHTAGQSYADYFLTRNLAMAVTLLLMLALRARRALTALMLLTALIQVLDAITASFTGRLTLVPIDLVFAAAFLLGATHLAGRPLWRATTWHDTDSSGP</sequence>
<dbReference type="RefSeq" id="WP_110503049.1">
    <property type="nucleotide sequence ID" value="NZ_QJVD01000046.1"/>
</dbReference>
<name>A0A2V5LSF6_9MICC</name>
<gene>
    <name evidence="2" type="ORF">CVV68_21555</name>
</gene>
<proteinExistence type="predicted"/>
<keyword evidence="1" id="KW-1133">Transmembrane helix</keyword>
<feature type="transmembrane region" description="Helical" evidence="1">
    <location>
        <begin position="27"/>
        <end position="46"/>
    </location>
</feature>
<reference evidence="2 3" key="1">
    <citation type="submission" date="2018-05" db="EMBL/GenBank/DDBJ databases">
        <title>Genetic diversity of glacier-inhabiting Cryobacterium bacteria in China and description of Cryobacterium mengkeensis sp. nov. and Arthrobacter glacialis sp. nov.</title>
        <authorList>
            <person name="Liu Q."/>
            <person name="Xin Y.-H."/>
        </authorList>
    </citation>
    <scope>NUCLEOTIDE SEQUENCE [LARGE SCALE GENOMIC DNA]</scope>
    <source>
        <strain evidence="2 3">LI2</strain>
    </source>
</reference>
<evidence type="ECO:0000313" key="3">
    <source>
        <dbReference type="Proteomes" id="UP000247832"/>
    </source>
</evidence>
<keyword evidence="1" id="KW-0812">Transmembrane</keyword>
<dbReference type="AlphaFoldDB" id="A0A2V5LSF6"/>
<organism evidence="2 3">
    <name type="scientific">Arthrobacter livingstonensis</name>
    <dbReference type="NCBI Taxonomy" id="670078"/>
    <lineage>
        <taxon>Bacteria</taxon>
        <taxon>Bacillati</taxon>
        <taxon>Actinomycetota</taxon>
        <taxon>Actinomycetes</taxon>
        <taxon>Micrococcales</taxon>
        <taxon>Micrococcaceae</taxon>
        <taxon>Arthrobacter</taxon>
    </lineage>
</organism>
<protein>
    <submittedName>
        <fullName evidence="2">Uncharacterized protein</fullName>
    </submittedName>
</protein>
<evidence type="ECO:0000313" key="2">
    <source>
        <dbReference type="EMBL" id="PYI64586.1"/>
    </source>
</evidence>
<feature type="transmembrane region" description="Helical" evidence="1">
    <location>
        <begin position="66"/>
        <end position="83"/>
    </location>
</feature>
<keyword evidence="3" id="KW-1185">Reference proteome</keyword>
<dbReference type="EMBL" id="QJVD01000046">
    <property type="protein sequence ID" value="PYI64586.1"/>
    <property type="molecule type" value="Genomic_DNA"/>
</dbReference>
<evidence type="ECO:0000256" key="1">
    <source>
        <dbReference type="SAM" id="Phobius"/>
    </source>
</evidence>
<accession>A0A2V5LSF6</accession>
<comment type="caution">
    <text evidence="2">The sequence shown here is derived from an EMBL/GenBank/DDBJ whole genome shotgun (WGS) entry which is preliminary data.</text>
</comment>
<keyword evidence="1" id="KW-0472">Membrane</keyword>
<feature type="transmembrane region" description="Helical" evidence="1">
    <location>
        <begin position="90"/>
        <end position="109"/>
    </location>
</feature>